<dbReference type="InterPro" id="IPR001245">
    <property type="entry name" value="Ser-Thr/Tyr_kinase_cat_dom"/>
</dbReference>
<dbReference type="AlphaFoldDB" id="A0A6S8MR82"/>
<dbReference type="Gene3D" id="1.10.510.10">
    <property type="entry name" value="Transferase(Phosphotransferase) domain 1"/>
    <property type="match status" value="1"/>
</dbReference>
<accession>A0A6S8MR82</accession>
<dbReference type="PROSITE" id="PS50011">
    <property type="entry name" value="PROTEIN_KINASE_DOM"/>
    <property type="match status" value="1"/>
</dbReference>
<dbReference type="InterPro" id="IPR008271">
    <property type="entry name" value="Ser/Thr_kinase_AS"/>
</dbReference>
<evidence type="ECO:0000259" key="8">
    <source>
        <dbReference type="PROSITE" id="PS50011"/>
    </source>
</evidence>
<feature type="compositionally biased region" description="Low complexity" evidence="7">
    <location>
        <begin position="657"/>
        <end position="674"/>
    </location>
</feature>
<name>A0A6S8MR82_DUNTE</name>
<dbReference type="InterPro" id="IPR051681">
    <property type="entry name" value="Ser/Thr_Kinases-Pseudokinases"/>
</dbReference>
<dbReference type="PANTHER" id="PTHR44329:SF214">
    <property type="entry name" value="PROTEIN KINASE DOMAIN-CONTAINING PROTEIN"/>
    <property type="match status" value="1"/>
</dbReference>
<feature type="binding site" evidence="6">
    <location>
        <position position="363"/>
    </location>
    <ligand>
        <name>ATP</name>
        <dbReference type="ChEBI" id="CHEBI:30616"/>
    </ligand>
</feature>
<evidence type="ECO:0000256" key="1">
    <source>
        <dbReference type="ARBA" id="ARBA00022527"/>
    </source>
</evidence>
<evidence type="ECO:0000256" key="7">
    <source>
        <dbReference type="SAM" id="MobiDB-lite"/>
    </source>
</evidence>
<dbReference type="EMBL" id="HBIP01027436">
    <property type="protein sequence ID" value="CAE0501507.1"/>
    <property type="molecule type" value="Transcribed_RNA"/>
</dbReference>
<dbReference type="GO" id="GO:0005524">
    <property type="term" value="F:ATP binding"/>
    <property type="evidence" value="ECO:0007669"/>
    <property type="project" value="UniProtKB-UniRule"/>
</dbReference>
<dbReference type="InterPro" id="IPR017441">
    <property type="entry name" value="Protein_kinase_ATP_BS"/>
</dbReference>
<feature type="compositionally biased region" description="Polar residues" evidence="7">
    <location>
        <begin position="636"/>
        <end position="646"/>
    </location>
</feature>
<dbReference type="Gene3D" id="3.30.200.20">
    <property type="entry name" value="Phosphorylase Kinase, domain 1"/>
    <property type="match status" value="1"/>
</dbReference>
<reference evidence="10" key="1">
    <citation type="submission" date="2021-01" db="EMBL/GenBank/DDBJ databases">
        <authorList>
            <person name="Corre E."/>
            <person name="Pelletier E."/>
            <person name="Niang G."/>
            <person name="Scheremetjew M."/>
            <person name="Finn R."/>
            <person name="Kale V."/>
            <person name="Holt S."/>
            <person name="Cochrane G."/>
            <person name="Meng A."/>
            <person name="Brown T."/>
            <person name="Cohen L."/>
        </authorList>
    </citation>
    <scope>NUCLEOTIDE SEQUENCE</scope>
    <source>
        <strain evidence="10">CCMP1320</strain>
    </source>
</reference>
<evidence type="ECO:0000313" key="9">
    <source>
        <dbReference type="EMBL" id="CAE0501507.1"/>
    </source>
</evidence>
<keyword evidence="1" id="KW-0723">Serine/threonine-protein kinase</keyword>
<evidence type="ECO:0000256" key="6">
    <source>
        <dbReference type="PROSITE-ProRule" id="PRU10141"/>
    </source>
</evidence>
<feature type="domain" description="Protein kinase" evidence="8">
    <location>
        <begin position="336"/>
        <end position="594"/>
    </location>
</feature>
<dbReference type="InterPro" id="IPR000719">
    <property type="entry name" value="Prot_kinase_dom"/>
</dbReference>
<dbReference type="InterPro" id="IPR011009">
    <property type="entry name" value="Kinase-like_dom_sf"/>
</dbReference>
<dbReference type="PROSITE" id="PS00107">
    <property type="entry name" value="PROTEIN_KINASE_ATP"/>
    <property type="match status" value="1"/>
</dbReference>
<dbReference type="EMBL" id="HBIP01027437">
    <property type="protein sequence ID" value="CAE0501508.1"/>
    <property type="molecule type" value="Transcribed_RNA"/>
</dbReference>
<sequence length="674" mass="73180">MQGPGGGWNGVNPQQGGMMVPNMRRWVPGVGEAGSPGNGGGQDLLEEDSPQGYQYSPYIEQEGGMFAGMPPSPPFYAEPSGFNRGGVGGSNGMQYYNFTPPQQQQMQIHPNNNGGGMMYPPEGGDWPQGGVHSFPRLQLPTQHALSPANSGASGSMWGGTHADTPLFSGDSGMALVSPGVGGRPGFNFPAHSGHNNSVFEGGLMDSQETDPSSVGQPVKSLLRGSKSARGMRSGNRLMTHVSGPSSGPNVLQHTGSFGRSPKRMLQTCSDLQWELHHSNTGSFSRLPKRMTQTYSDLDFEQKDILASEGEITVVTDYDPMLPDVSLDISLEHDITLDGTEPLGVGTHGSVFSGMYCNQPVAVKFAQFSTVDGLTQAGALETLQQEVSILSRIRHPNIVKFYGGCLHPPTVFIVEELMEKDLSSLVHGSEMLLALDDVLRIGKDIATGLFHLHPTIVHRDLKPANVLLDKRGVAKISDFGLARFKLSNCMSTKQPDAGTMAYMAPECFQENLVTPRADVYSWAIIMAEMLTGQLPWYGCPTMAIIYNVVFKQERPELPEDEERCPPDLASLIKDCWNPDPKARPGTGEVVKLVTLVMKVREHRARARSAQGNLQLRSLPSIPIEAMDSMLDGPGASRQGSSTLQSPFDTRPSIDMPPQQQQQQQQRQRQQSSWLP</sequence>
<keyword evidence="2" id="KW-0808">Transferase</keyword>
<feature type="region of interest" description="Disordered" evidence="7">
    <location>
        <begin position="1"/>
        <end position="56"/>
    </location>
</feature>
<keyword evidence="5 6" id="KW-0067">ATP-binding</keyword>
<proteinExistence type="predicted"/>
<keyword evidence="4" id="KW-0418">Kinase</keyword>
<feature type="compositionally biased region" description="Gly residues" evidence="7">
    <location>
        <begin position="31"/>
        <end position="42"/>
    </location>
</feature>
<evidence type="ECO:0000256" key="5">
    <source>
        <dbReference type="ARBA" id="ARBA00022840"/>
    </source>
</evidence>
<dbReference type="Pfam" id="PF07714">
    <property type="entry name" value="PK_Tyr_Ser-Thr"/>
    <property type="match status" value="1"/>
</dbReference>
<gene>
    <name evidence="9" type="ORF">DTER00134_LOCUS16580</name>
    <name evidence="10" type="ORF">DTER00134_LOCUS16581</name>
</gene>
<feature type="region of interest" description="Disordered" evidence="7">
    <location>
        <begin position="624"/>
        <end position="674"/>
    </location>
</feature>
<evidence type="ECO:0000256" key="4">
    <source>
        <dbReference type="ARBA" id="ARBA00022777"/>
    </source>
</evidence>
<dbReference type="SMART" id="SM00220">
    <property type="entry name" value="S_TKc"/>
    <property type="match status" value="1"/>
</dbReference>
<dbReference type="PANTHER" id="PTHR44329">
    <property type="entry name" value="SERINE/THREONINE-PROTEIN KINASE TNNI3K-RELATED"/>
    <property type="match status" value="1"/>
</dbReference>
<dbReference type="CDD" id="cd13999">
    <property type="entry name" value="STKc_MAP3K-like"/>
    <property type="match status" value="1"/>
</dbReference>
<feature type="region of interest" description="Disordered" evidence="7">
    <location>
        <begin position="206"/>
        <end position="230"/>
    </location>
</feature>
<evidence type="ECO:0000256" key="2">
    <source>
        <dbReference type="ARBA" id="ARBA00022679"/>
    </source>
</evidence>
<dbReference type="GO" id="GO:0004674">
    <property type="term" value="F:protein serine/threonine kinase activity"/>
    <property type="evidence" value="ECO:0007669"/>
    <property type="project" value="UniProtKB-KW"/>
</dbReference>
<dbReference type="SUPFAM" id="SSF56112">
    <property type="entry name" value="Protein kinase-like (PK-like)"/>
    <property type="match status" value="1"/>
</dbReference>
<protein>
    <recommendedName>
        <fullName evidence="8">Protein kinase domain-containing protein</fullName>
    </recommendedName>
</protein>
<keyword evidence="3 6" id="KW-0547">Nucleotide-binding</keyword>
<dbReference type="PROSITE" id="PS00108">
    <property type="entry name" value="PROTEIN_KINASE_ST"/>
    <property type="match status" value="1"/>
</dbReference>
<evidence type="ECO:0000256" key="3">
    <source>
        <dbReference type="ARBA" id="ARBA00022741"/>
    </source>
</evidence>
<evidence type="ECO:0000313" key="10">
    <source>
        <dbReference type="EMBL" id="CAE0501508.1"/>
    </source>
</evidence>
<organism evidence="10">
    <name type="scientific">Dunaliella tertiolecta</name>
    <name type="common">Green alga</name>
    <dbReference type="NCBI Taxonomy" id="3047"/>
    <lineage>
        <taxon>Eukaryota</taxon>
        <taxon>Viridiplantae</taxon>
        <taxon>Chlorophyta</taxon>
        <taxon>core chlorophytes</taxon>
        <taxon>Chlorophyceae</taxon>
        <taxon>CS clade</taxon>
        <taxon>Chlamydomonadales</taxon>
        <taxon>Dunaliellaceae</taxon>
        <taxon>Dunaliella</taxon>
    </lineage>
</organism>